<keyword evidence="8 11" id="KW-0068">Autocatalytic cleavage</keyword>
<dbReference type="PANTHER" id="PTHR23100:SF0">
    <property type="entry name" value="ARGININE BIOSYNTHESIS BIFUNCTIONAL PROTEIN ARGJ, MITOCHONDRIAL"/>
    <property type="match status" value="1"/>
</dbReference>
<feature type="binding site" evidence="11">
    <location>
        <position position="177"/>
    </location>
    <ligand>
        <name>substrate</name>
    </ligand>
</feature>
<keyword evidence="10 11" id="KW-0012">Acyltransferase</keyword>
<feature type="binding site" evidence="11">
    <location>
        <position position="188"/>
    </location>
    <ligand>
        <name>substrate</name>
    </ligand>
</feature>
<dbReference type="GO" id="GO:0004042">
    <property type="term" value="F:L-glutamate N-acetyltransferase activity"/>
    <property type="evidence" value="ECO:0007669"/>
    <property type="project" value="UniProtKB-UniRule"/>
</dbReference>
<evidence type="ECO:0000256" key="1">
    <source>
        <dbReference type="ARBA" id="ARBA00004496"/>
    </source>
</evidence>
<comment type="similarity">
    <text evidence="2 11">Belongs to the ArgJ family.</text>
</comment>
<comment type="caution">
    <text evidence="12">The sequence shown here is derived from an EMBL/GenBank/DDBJ whole genome shotgun (WGS) entry which is preliminary data.</text>
</comment>
<feature type="binding site" evidence="11">
    <location>
        <position position="398"/>
    </location>
    <ligand>
        <name>substrate</name>
    </ligand>
</feature>
<dbReference type="InterPro" id="IPR002813">
    <property type="entry name" value="Arg_biosynth_ArgJ"/>
</dbReference>
<evidence type="ECO:0000313" key="13">
    <source>
        <dbReference type="Proteomes" id="UP000774000"/>
    </source>
</evidence>
<feature type="chain" id="PRO_5038190559" description="Arginine biosynthesis bifunctional protein ArgJ alpha chain" evidence="11">
    <location>
        <begin position="1"/>
        <end position="187"/>
    </location>
</feature>
<feature type="binding site" evidence="11">
    <location>
        <position position="274"/>
    </location>
    <ligand>
        <name>substrate</name>
    </ligand>
</feature>
<sequence>MNVKEIEGTITTPLDFFASGIKTGVKEEGKDMALIYSIVNSEAAAVFTTNQAQAAPVKISREHVEGGYAQAILVNSGNANACTGERGYNDAQKMIEIASNKLGLAAENIILCSTGIIGEYLPMDKIKPGIERAVLNLKENGGSEAAEAIMTTDKYQKELAVKVDIGGEEITIGGIAKGSGMIEPNMATMLSFLTTDAEIDATLLQDALAEAVNKTFNRITVDGDQSTNDTVAILANGASDNEAITEKGDSYHRFVEGLTYICKKLAHLIVKDGEGATKFVTIEVEGVTAEEDAVQIAKGIANSNLVKTALFGEDSNWGRIASAAGAVGVEFDLDKLEIRINGQDIFGPAQQVYNHEDDLLKEPTIKIEVDLNSGDESAEVWTCDLSYKYVEINAEYHT</sequence>
<evidence type="ECO:0000256" key="9">
    <source>
        <dbReference type="ARBA" id="ARBA00023268"/>
    </source>
</evidence>
<dbReference type="PANTHER" id="PTHR23100">
    <property type="entry name" value="ARGININE BIOSYNTHESIS BIFUNCTIONAL PROTEIN ARGJ"/>
    <property type="match status" value="1"/>
</dbReference>
<dbReference type="InterPro" id="IPR016117">
    <property type="entry name" value="ArgJ-like_dom_sf"/>
</dbReference>
<feature type="site" description="Involved in the stabilization of negative charge on the oxyanion by the formation of the oxyanion hole" evidence="11">
    <location>
        <position position="114"/>
    </location>
</feature>
<keyword evidence="6 11" id="KW-0028">Amino-acid biosynthesis</keyword>
<keyword evidence="13" id="KW-1185">Reference proteome</keyword>
<dbReference type="NCBIfam" id="TIGR00120">
    <property type="entry name" value="ArgJ"/>
    <property type="match status" value="1"/>
</dbReference>
<evidence type="ECO:0000256" key="3">
    <source>
        <dbReference type="ARBA" id="ARBA00011475"/>
    </source>
</evidence>
<comment type="function">
    <text evidence="11">Catalyzes two activities which are involved in the cyclic version of arginine biosynthesis: the synthesis of N-acetylglutamate from glutamate and acetyl-CoA as the acetyl donor, and of ornithine by transacetylation between N(2)-acetylornithine and glutamate.</text>
</comment>
<dbReference type="AlphaFoldDB" id="A0A938XRB4"/>
<dbReference type="FunFam" id="3.60.70.12:FF:000001">
    <property type="entry name" value="Arginine biosynthesis bifunctional protein ArgJ, chloroplastic"/>
    <property type="match status" value="1"/>
</dbReference>
<comment type="pathway">
    <text evidence="11">Amino-acid biosynthesis; L-arginine biosynthesis; N(2)-acetyl-L-ornithine from L-glutamate: step 1/4.</text>
</comment>
<dbReference type="EMBL" id="JAFBDQ010000033">
    <property type="protein sequence ID" value="MBM7558192.1"/>
    <property type="molecule type" value="Genomic_DNA"/>
</dbReference>
<feature type="binding site" evidence="11">
    <location>
        <position position="151"/>
    </location>
    <ligand>
        <name>substrate</name>
    </ligand>
</feature>
<dbReference type="RefSeq" id="WP_204703233.1">
    <property type="nucleotide sequence ID" value="NZ_JAFBDQ010000033.1"/>
</dbReference>
<keyword evidence="4 11" id="KW-0963">Cytoplasm</keyword>
<dbReference type="HAMAP" id="MF_01106">
    <property type="entry name" value="ArgJ"/>
    <property type="match status" value="1"/>
</dbReference>
<feature type="active site" description="Nucleophile" evidence="11">
    <location>
        <position position="188"/>
    </location>
</feature>
<dbReference type="InterPro" id="IPR042195">
    <property type="entry name" value="ArgJ_beta_C"/>
</dbReference>
<keyword evidence="5 11" id="KW-0055">Arginine biosynthesis</keyword>
<evidence type="ECO:0000256" key="6">
    <source>
        <dbReference type="ARBA" id="ARBA00022605"/>
    </source>
</evidence>
<comment type="subunit">
    <text evidence="3 11">Heterotetramer of two alpha and two beta chains.</text>
</comment>
<feature type="site" description="Involved in the stabilization of negative charge on the oxyanion by the formation of the oxyanion hole" evidence="11">
    <location>
        <position position="115"/>
    </location>
</feature>
<comment type="catalytic activity">
    <reaction evidence="11">
        <text>N(2)-acetyl-L-ornithine + L-glutamate = N-acetyl-L-glutamate + L-ornithine</text>
        <dbReference type="Rhea" id="RHEA:15349"/>
        <dbReference type="ChEBI" id="CHEBI:29985"/>
        <dbReference type="ChEBI" id="CHEBI:44337"/>
        <dbReference type="ChEBI" id="CHEBI:46911"/>
        <dbReference type="ChEBI" id="CHEBI:57805"/>
        <dbReference type="EC" id="2.3.1.35"/>
    </reaction>
</comment>
<dbReference type="Gene3D" id="3.60.70.12">
    <property type="entry name" value="L-amino peptidase D-ALA esterase/amidase"/>
    <property type="match status" value="1"/>
</dbReference>
<name>A0A938XRB4_9FIRM</name>
<dbReference type="EC" id="2.3.1.1" evidence="11"/>
<dbReference type="SUPFAM" id="SSF56266">
    <property type="entry name" value="DmpA/ArgJ-like"/>
    <property type="match status" value="1"/>
</dbReference>
<comment type="subcellular location">
    <subcellularLocation>
        <location evidence="1 11">Cytoplasm</location>
    </subcellularLocation>
</comment>
<evidence type="ECO:0000313" key="12">
    <source>
        <dbReference type="EMBL" id="MBM7558192.1"/>
    </source>
</evidence>
<gene>
    <name evidence="11" type="primary">argJ</name>
    <name evidence="12" type="ORF">JOC47_003062</name>
</gene>
<dbReference type="NCBIfam" id="NF003802">
    <property type="entry name" value="PRK05388.1"/>
    <property type="match status" value="1"/>
</dbReference>
<dbReference type="Pfam" id="PF01960">
    <property type="entry name" value="ArgJ"/>
    <property type="match status" value="1"/>
</dbReference>
<protein>
    <recommendedName>
        <fullName evidence="11">Arginine biosynthesis bifunctional protein ArgJ</fullName>
    </recommendedName>
    <domain>
        <recommendedName>
            <fullName evidence="11">Glutamate N-acetyltransferase</fullName>
            <ecNumber evidence="11">2.3.1.35</ecNumber>
        </recommendedName>
        <alternativeName>
            <fullName evidence="11">Ornithine acetyltransferase</fullName>
            <shortName evidence="11">OATase</shortName>
        </alternativeName>
        <alternativeName>
            <fullName evidence="11">Ornithine transacetylase</fullName>
        </alternativeName>
    </domain>
    <domain>
        <recommendedName>
            <fullName evidence="11">Amino-acid acetyltransferase</fullName>
            <ecNumber evidence="11">2.3.1.1</ecNumber>
        </recommendedName>
        <alternativeName>
            <fullName evidence="11">N-acetylglutamate synthase</fullName>
            <shortName evidence="11">AGSase</shortName>
        </alternativeName>
    </domain>
    <component>
        <recommendedName>
            <fullName evidence="11">Arginine biosynthesis bifunctional protein ArgJ alpha chain</fullName>
        </recommendedName>
    </component>
    <component>
        <recommendedName>
            <fullName evidence="11">Arginine biosynthesis bifunctional protein ArgJ beta chain</fullName>
        </recommendedName>
    </component>
</protein>
<evidence type="ECO:0000256" key="11">
    <source>
        <dbReference type="HAMAP-Rule" id="MF_01106"/>
    </source>
</evidence>
<dbReference type="CDD" id="cd02152">
    <property type="entry name" value="OAT"/>
    <property type="match status" value="1"/>
</dbReference>
<dbReference type="Gene3D" id="3.10.20.340">
    <property type="entry name" value="ArgJ beta chain, C-terminal domain"/>
    <property type="match status" value="1"/>
</dbReference>
<evidence type="ECO:0000256" key="8">
    <source>
        <dbReference type="ARBA" id="ARBA00022813"/>
    </source>
</evidence>
<dbReference type="GO" id="GO:0006526">
    <property type="term" value="P:L-arginine biosynthetic process"/>
    <property type="evidence" value="ECO:0007669"/>
    <property type="project" value="UniProtKB-UniRule"/>
</dbReference>
<evidence type="ECO:0000256" key="4">
    <source>
        <dbReference type="ARBA" id="ARBA00022490"/>
    </source>
</evidence>
<accession>A0A938XRB4</accession>
<reference evidence="12" key="1">
    <citation type="submission" date="2021-01" db="EMBL/GenBank/DDBJ databases">
        <title>Genomic Encyclopedia of Type Strains, Phase IV (KMG-IV): sequencing the most valuable type-strain genomes for metagenomic binning, comparative biology and taxonomic classification.</title>
        <authorList>
            <person name="Goeker M."/>
        </authorList>
    </citation>
    <scope>NUCLEOTIDE SEQUENCE</scope>
    <source>
        <strain evidence="12">DSM 23230</strain>
    </source>
</reference>
<dbReference type="GO" id="GO:0004358">
    <property type="term" value="F:L-glutamate N-acetyltransferase activity, acting on acetyl-L-ornithine as donor"/>
    <property type="evidence" value="ECO:0007669"/>
    <property type="project" value="UniProtKB-UniRule"/>
</dbReference>
<comment type="pathway">
    <text evidence="11">Amino-acid biosynthesis; L-arginine biosynthesis; L-ornithine and N-acetyl-L-glutamate from L-glutamate and N(2)-acetyl-L-ornithine (cyclic): step 1/1.</text>
</comment>
<feature type="chain" id="PRO_5038190558" description="Arginine biosynthesis bifunctional protein ArgJ beta chain" evidence="11">
    <location>
        <begin position="188"/>
        <end position="398"/>
    </location>
</feature>
<organism evidence="12 13">
    <name type="scientific">Halanaerobacter jeridensis</name>
    <dbReference type="NCBI Taxonomy" id="706427"/>
    <lineage>
        <taxon>Bacteria</taxon>
        <taxon>Bacillati</taxon>
        <taxon>Bacillota</taxon>
        <taxon>Clostridia</taxon>
        <taxon>Halanaerobiales</taxon>
        <taxon>Halobacteroidaceae</taxon>
        <taxon>Halanaerobacter</taxon>
    </lineage>
</organism>
<keyword evidence="7 11" id="KW-0808">Transferase</keyword>
<evidence type="ECO:0000256" key="7">
    <source>
        <dbReference type="ARBA" id="ARBA00022679"/>
    </source>
</evidence>
<feature type="binding site" evidence="11">
    <location>
        <position position="393"/>
    </location>
    <ligand>
        <name>substrate</name>
    </ligand>
</feature>
<dbReference type="GO" id="GO:0005737">
    <property type="term" value="C:cytoplasm"/>
    <property type="evidence" value="ECO:0007669"/>
    <property type="project" value="UniProtKB-SubCell"/>
</dbReference>
<comment type="catalytic activity">
    <reaction evidence="11">
        <text>L-glutamate + acetyl-CoA = N-acetyl-L-glutamate + CoA + H(+)</text>
        <dbReference type="Rhea" id="RHEA:24292"/>
        <dbReference type="ChEBI" id="CHEBI:15378"/>
        <dbReference type="ChEBI" id="CHEBI:29985"/>
        <dbReference type="ChEBI" id="CHEBI:44337"/>
        <dbReference type="ChEBI" id="CHEBI:57287"/>
        <dbReference type="ChEBI" id="CHEBI:57288"/>
        <dbReference type="EC" id="2.3.1.1"/>
    </reaction>
</comment>
<dbReference type="Proteomes" id="UP000774000">
    <property type="component" value="Unassembled WGS sequence"/>
</dbReference>
<feature type="site" description="Cleavage; by autolysis" evidence="11">
    <location>
        <begin position="187"/>
        <end position="188"/>
    </location>
</feature>
<evidence type="ECO:0000256" key="5">
    <source>
        <dbReference type="ARBA" id="ARBA00022571"/>
    </source>
</evidence>
<evidence type="ECO:0000256" key="10">
    <source>
        <dbReference type="ARBA" id="ARBA00023315"/>
    </source>
</evidence>
<dbReference type="EC" id="2.3.1.35" evidence="11"/>
<proteinExistence type="inferred from homology"/>
<dbReference type="GO" id="GO:0006592">
    <property type="term" value="P:ornithine biosynthetic process"/>
    <property type="evidence" value="ECO:0007669"/>
    <property type="project" value="TreeGrafter"/>
</dbReference>
<evidence type="ECO:0000256" key="2">
    <source>
        <dbReference type="ARBA" id="ARBA00006774"/>
    </source>
</evidence>
<dbReference type="FunFam" id="3.10.20.340:FF:000003">
    <property type="entry name" value="Arginine biosynthesis bifunctional protein ArgJ"/>
    <property type="match status" value="1"/>
</dbReference>
<keyword evidence="9 11" id="KW-0511">Multifunctional enzyme</keyword>